<organism evidence="2">
    <name type="scientific">Photinus pyralis</name>
    <name type="common">Common eastern firefly</name>
    <name type="synonym">Lampyris pyralis</name>
    <dbReference type="NCBI Taxonomy" id="7054"/>
    <lineage>
        <taxon>Eukaryota</taxon>
        <taxon>Metazoa</taxon>
        <taxon>Ecdysozoa</taxon>
        <taxon>Arthropoda</taxon>
        <taxon>Hexapoda</taxon>
        <taxon>Insecta</taxon>
        <taxon>Pterygota</taxon>
        <taxon>Neoptera</taxon>
        <taxon>Endopterygota</taxon>
        <taxon>Coleoptera</taxon>
        <taxon>Polyphaga</taxon>
        <taxon>Elateriformia</taxon>
        <taxon>Elateroidea</taxon>
        <taxon>Lampyridae</taxon>
        <taxon>Lampyrinae</taxon>
        <taxon>Photinus</taxon>
    </lineage>
</organism>
<proteinExistence type="predicted"/>
<dbReference type="Proteomes" id="UP000327044">
    <property type="component" value="Unassembled WGS sequence"/>
</dbReference>
<keyword evidence="4" id="KW-1185">Reference proteome</keyword>
<name>A0A1Y1KP51_PHOPY</name>
<evidence type="ECO:0000313" key="3">
    <source>
        <dbReference type="EMBL" id="KAB0801785.1"/>
    </source>
</evidence>
<evidence type="ECO:0000313" key="4">
    <source>
        <dbReference type="Proteomes" id="UP000327044"/>
    </source>
</evidence>
<dbReference type="EMBL" id="GEZM01077695">
    <property type="protein sequence ID" value="JAV63199.1"/>
    <property type="molecule type" value="Transcribed_RNA"/>
</dbReference>
<feature type="signal peptide" evidence="1">
    <location>
        <begin position="1"/>
        <end position="20"/>
    </location>
</feature>
<dbReference type="InParanoid" id="A0A1Y1KP51"/>
<reference evidence="3 4" key="2">
    <citation type="journal article" date="2018" name="Elife">
        <title>Firefly genomes illuminate parallel origins of bioluminescence in beetles.</title>
        <authorList>
            <person name="Fallon T.R."/>
            <person name="Lower S.E."/>
            <person name="Chang C.H."/>
            <person name="Bessho-Uehara M."/>
            <person name="Martin G.J."/>
            <person name="Bewick A.J."/>
            <person name="Behringer M."/>
            <person name="Debat H.J."/>
            <person name="Wong I."/>
            <person name="Day J.C."/>
            <person name="Suvorov A."/>
            <person name="Silva C.J."/>
            <person name="Stanger-Hall K.F."/>
            <person name="Hall D.W."/>
            <person name="Schmitz R.J."/>
            <person name="Nelson D.R."/>
            <person name="Lewis S.M."/>
            <person name="Shigenobu S."/>
            <person name="Bybee S.M."/>
            <person name="Larracuente A.M."/>
            <person name="Oba Y."/>
            <person name="Weng J.K."/>
        </authorList>
    </citation>
    <scope>NUCLEOTIDE SEQUENCE [LARGE SCALE GENOMIC DNA]</scope>
    <source>
        <strain evidence="3">1611_PpyrPB1</strain>
        <tissue evidence="3">Whole body</tissue>
    </source>
</reference>
<evidence type="ECO:0000256" key="1">
    <source>
        <dbReference type="SAM" id="SignalP"/>
    </source>
</evidence>
<sequence length="197" mass="21916">MVTLILFALGIVLQYPAASTESWGVCHHDQCVNKCQEYGCLYAKCKDLYCLCGKCGQTIASVLDYKNQRVCDQVFSKEQCERLLTDCSNDECTSLCTHLLCNIATCEPSLYLDYDTNTKLSSCTCDECLLGMSTEESSQAINVQVSAEHATTQEPTTTDGIEATTSNNMRMVQPPAQKPRSISFNMTQFAIQLQYNF</sequence>
<feature type="chain" id="PRO_5033289611" evidence="1">
    <location>
        <begin position="21"/>
        <end position="197"/>
    </location>
</feature>
<dbReference type="AlphaFoldDB" id="A0A1Y1KP51"/>
<reference evidence="3" key="3">
    <citation type="submission" date="2019-08" db="EMBL/GenBank/DDBJ databases">
        <authorList>
            <consortium name="Photinus pyralis genome working group"/>
            <person name="Fallon T.R."/>
            <person name="Sander Lower S.E."/>
            <person name="Weng J.-K."/>
        </authorList>
    </citation>
    <scope>NUCLEOTIDE SEQUENCE</scope>
    <source>
        <strain evidence="3">1611_PpyrPB1</strain>
        <tissue evidence="3">Whole body</tissue>
    </source>
</reference>
<dbReference type="EMBL" id="VVIM01000002">
    <property type="protein sequence ID" value="KAB0801785.1"/>
    <property type="molecule type" value="Genomic_DNA"/>
</dbReference>
<protein>
    <submittedName>
        <fullName evidence="2">Uncharacterized protein</fullName>
    </submittedName>
</protein>
<accession>A0A1Y1KP51</accession>
<keyword evidence="1" id="KW-0732">Signal</keyword>
<reference evidence="2" key="1">
    <citation type="journal article" date="2016" name="Sci. Rep.">
        <title>Molecular characterization of firefly nuptial gifts: a multi-omics approach sheds light on postcopulatory sexual selection.</title>
        <authorList>
            <person name="Al-Wathiqui N."/>
            <person name="Fallon T.R."/>
            <person name="South A."/>
            <person name="Weng J.K."/>
            <person name="Lewis S.M."/>
        </authorList>
    </citation>
    <scope>NUCLEOTIDE SEQUENCE</scope>
</reference>
<gene>
    <name evidence="3" type="ORF">PPYR_03971</name>
</gene>
<evidence type="ECO:0000313" key="2">
    <source>
        <dbReference type="EMBL" id="JAV63199.1"/>
    </source>
</evidence>